<name>A0A2U9BPM3_SCOMX</name>
<keyword evidence="4" id="KW-1185">Reference proteome</keyword>
<reference evidence="3 4" key="1">
    <citation type="submission" date="2017-12" db="EMBL/GenBank/DDBJ databases">
        <title>Integrating genomic resources of turbot (Scophthalmus maximus) in depth evaluation of genetic and physical mapping variation across individuals.</title>
        <authorList>
            <person name="Martinez P."/>
        </authorList>
    </citation>
    <scope>NUCLEOTIDE SEQUENCE [LARGE SCALE GENOMIC DNA]</scope>
</reference>
<dbReference type="AlphaFoldDB" id="A0A2U9BPM3"/>
<evidence type="ECO:0000313" key="4">
    <source>
        <dbReference type="Proteomes" id="UP000246464"/>
    </source>
</evidence>
<feature type="region of interest" description="Disordered" evidence="1">
    <location>
        <begin position="343"/>
        <end position="363"/>
    </location>
</feature>
<feature type="compositionally biased region" description="Basic and acidic residues" evidence="1">
    <location>
        <begin position="354"/>
        <end position="363"/>
    </location>
</feature>
<keyword evidence="2" id="KW-0472">Membrane</keyword>
<protein>
    <submittedName>
        <fullName evidence="3">Uncharacterized protein</fullName>
    </submittedName>
</protein>
<accession>A0A2U9BPM3</accession>
<evidence type="ECO:0000313" key="3">
    <source>
        <dbReference type="EMBL" id="AWP05650.1"/>
    </source>
</evidence>
<organism evidence="3 4">
    <name type="scientific">Scophthalmus maximus</name>
    <name type="common">Turbot</name>
    <name type="synonym">Psetta maxima</name>
    <dbReference type="NCBI Taxonomy" id="52904"/>
    <lineage>
        <taxon>Eukaryota</taxon>
        <taxon>Metazoa</taxon>
        <taxon>Chordata</taxon>
        <taxon>Craniata</taxon>
        <taxon>Vertebrata</taxon>
        <taxon>Euteleostomi</taxon>
        <taxon>Actinopterygii</taxon>
        <taxon>Neopterygii</taxon>
        <taxon>Teleostei</taxon>
        <taxon>Neoteleostei</taxon>
        <taxon>Acanthomorphata</taxon>
        <taxon>Carangaria</taxon>
        <taxon>Pleuronectiformes</taxon>
        <taxon>Pleuronectoidei</taxon>
        <taxon>Scophthalmidae</taxon>
        <taxon>Scophthalmus</taxon>
    </lineage>
</organism>
<dbReference type="EMBL" id="CP026250">
    <property type="protein sequence ID" value="AWP05650.1"/>
    <property type="molecule type" value="Genomic_DNA"/>
</dbReference>
<keyword evidence="2" id="KW-1133">Transmembrane helix</keyword>
<keyword evidence="2" id="KW-0812">Transmembrane</keyword>
<proteinExistence type="predicted"/>
<evidence type="ECO:0000256" key="2">
    <source>
        <dbReference type="SAM" id="Phobius"/>
    </source>
</evidence>
<sequence>MTRATLTKILILVILAFIICLPEFFSLHRVSKVNFLCLPYRRCERGNQVEKGESGRIGDAEIKRKDMCDASQTAEREKWERACTHGNHINMTGPASDSRRGSEDSEKSLFMCQTDMDMAELHNNSSSSATALKLHLEVSVELQLGDAETLNLTLYGHSNYSSLDLHPPEEQGEEEDKKKGDEGQTAFYCCLPVLPTSELANPSRCLLWLANQTLSTATAKGKLPWKRTPKAEWRCLFRVIWLALLCVVLLTVVTSVLSNLYLRKRSRRKPMVRPVYNFSGQQLNDGENRTETFTNTVLHSYTSLPWSELSPIKEADSKDDIETLMDGNISHCYTANLHHRGNPSISSLTEEQQEERSIDMVFK</sequence>
<feature type="transmembrane region" description="Helical" evidence="2">
    <location>
        <begin position="239"/>
        <end position="262"/>
    </location>
</feature>
<dbReference type="OrthoDB" id="8964045at2759"/>
<gene>
    <name evidence="3" type="ORF">SMAX5B_007557</name>
</gene>
<dbReference type="Proteomes" id="UP000246464">
    <property type="component" value="Chromosome 8"/>
</dbReference>
<evidence type="ECO:0000256" key="1">
    <source>
        <dbReference type="SAM" id="MobiDB-lite"/>
    </source>
</evidence>